<evidence type="ECO:0000313" key="2">
    <source>
        <dbReference type="EMBL" id="ACC75423.1"/>
    </source>
</evidence>
<dbReference type="Proteomes" id="UP000001192">
    <property type="component" value="Plasmid pBPHY01"/>
</dbReference>
<keyword evidence="1" id="KW-0472">Membrane</keyword>
<feature type="transmembrane region" description="Helical" evidence="1">
    <location>
        <begin position="80"/>
        <end position="101"/>
    </location>
</feature>
<evidence type="ECO:0008006" key="4">
    <source>
        <dbReference type="Google" id="ProtNLM"/>
    </source>
</evidence>
<keyword evidence="1" id="KW-0812">Transmembrane</keyword>
<evidence type="ECO:0000313" key="3">
    <source>
        <dbReference type="Proteomes" id="UP000001192"/>
    </source>
</evidence>
<gene>
    <name evidence="2" type="ordered locus">Bphy_6393</name>
</gene>
<evidence type="ECO:0000256" key="1">
    <source>
        <dbReference type="SAM" id="Phobius"/>
    </source>
</evidence>
<keyword evidence="2" id="KW-0614">Plasmid</keyword>
<organism evidence="2 3">
    <name type="scientific">Paraburkholderia phymatum (strain DSM 17167 / CIP 108236 / LMG 21445 / STM815)</name>
    <name type="common">Burkholderia phymatum</name>
    <dbReference type="NCBI Taxonomy" id="391038"/>
    <lineage>
        <taxon>Bacteria</taxon>
        <taxon>Pseudomonadati</taxon>
        <taxon>Pseudomonadota</taxon>
        <taxon>Betaproteobacteria</taxon>
        <taxon>Burkholderiales</taxon>
        <taxon>Burkholderiaceae</taxon>
        <taxon>Paraburkholderia</taxon>
    </lineage>
</organism>
<name>B2JWU6_PARP8</name>
<dbReference type="AlphaFoldDB" id="B2JWU6"/>
<protein>
    <recommendedName>
        <fullName evidence="4">Transmembrane protein</fullName>
    </recommendedName>
</protein>
<dbReference type="HOGENOM" id="CLU_1955481_0_0_4"/>
<sequence precursor="true">MRFFSRFASYIAASVTATRLSTVSASSVTDATRVGADMDRHAGCSHSRSERITPAVHRAAGRLEWKRSHVTLEDAVNETLLAYLLGPAVMVVLAALLWMASRHERQSNQRRADRWLDTHYVDLMHHRH</sequence>
<geneLocation type="plasmid" evidence="2 3">
    <name>pBPHY01</name>
</geneLocation>
<keyword evidence="3" id="KW-1185">Reference proteome</keyword>
<dbReference type="KEGG" id="bph:Bphy_6393"/>
<reference evidence="3" key="1">
    <citation type="journal article" date="2014" name="Stand. Genomic Sci.">
        <title>Complete genome sequence of Burkholderia phymatum STM815(T), a broad host range and efficient nitrogen-fixing symbiont of Mimosa species.</title>
        <authorList>
            <person name="Moulin L."/>
            <person name="Klonowska A."/>
            <person name="Caroline B."/>
            <person name="Booth K."/>
            <person name="Vriezen J.A."/>
            <person name="Melkonian R."/>
            <person name="James E.K."/>
            <person name="Young J.P."/>
            <person name="Bena G."/>
            <person name="Hauser L."/>
            <person name="Land M."/>
            <person name="Kyrpides N."/>
            <person name="Bruce D."/>
            <person name="Chain P."/>
            <person name="Copeland A."/>
            <person name="Pitluck S."/>
            <person name="Woyke T."/>
            <person name="Lizotte-Waniewski M."/>
            <person name="Bristow J."/>
            <person name="Riley M."/>
        </authorList>
    </citation>
    <scope>NUCLEOTIDE SEQUENCE [LARGE SCALE GENOMIC DNA]</scope>
    <source>
        <strain evidence="3">DSM 17167 / CIP 108236 / LMG 21445 / STM815</strain>
        <plasmid evidence="3">Plasmid pBPHY01</plasmid>
    </source>
</reference>
<dbReference type="EMBL" id="CP001045">
    <property type="protein sequence ID" value="ACC75423.1"/>
    <property type="molecule type" value="Genomic_DNA"/>
</dbReference>
<accession>B2JWU6</accession>
<keyword evidence="1" id="KW-1133">Transmembrane helix</keyword>
<proteinExistence type="predicted"/>